<dbReference type="SUPFAM" id="SSF143081">
    <property type="entry name" value="BB1717-like"/>
    <property type="match status" value="1"/>
</dbReference>
<dbReference type="AlphaFoldDB" id="A0A136IWH1"/>
<dbReference type="GO" id="GO:0008233">
    <property type="term" value="F:peptidase activity"/>
    <property type="evidence" value="ECO:0007669"/>
    <property type="project" value="UniProtKB-KW"/>
</dbReference>
<feature type="region of interest" description="Disordered" evidence="8">
    <location>
        <begin position="329"/>
        <end position="533"/>
    </location>
</feature>
<evidence type="ECO:0000313" key="9">
    <source>
        <dbReference type="EMBL" id="KXJ89245.1"/>
    </source>
</evidence>
<feature type="compositionally biased region" description="Low complexity" evidence="8">
    <location>
        <begin position="449"/>
        <end position="477"/>
    </location>
</feature>
<accession>A0A136IWH1</accession>
<sequence length="533" mass="57730">MCGRYALALRPGQIRQRLEDDNMPVYEGIDDDDGDSHDGDSGGGSAPRGAPRQSYNFAPGYHGVVYRADVPDWGAGPRRGGRGGAGADEDHHGDGGGDGGEQQHGDSAPHEKNSTNTKDTTSTTKGDGDSEVHYKLQSMKWGLIPFWTKRNPDYGSMLKTINCRDDSLSQAGGMWASMKARKRCVVVAQGFYEWLKKDGVKDKMPHYIRRRDGKLLCMAGLWDVVQYEDDDYKHYTYTIITTDSNKQLSFLHDRMPVVLENGSDEVRTWLDPARHEWSAELQSLLRPWSGELEIYPVSKDVGKVGNNSPTFIIPLDSKENKNNIANFFTSKASGGGGGGGGKVGKANVVKKEEEGKDVVVGSSRPVKTEQPEIEITQDKGFVAEGEEGSTQQRVKEEDNSQPSATTSPRKRPAPRDDDIDDKNSDSERAKGHSADYGAEPPLKKEKLIQQPPAAPTTTRTTRSANAAQKKTMTTTATSPGKHLTTGAAGQGKNTGGAVSSRPKISATSNGTKSPAKGKNPGTQKITKFFGNSA</sequence>
<dbReference type="OrthoDB" id="2111841at2759"/>
<organism evidence="9 10">
    <name type="scientific">Microdochium bolleyi</name>
    <dbReference type="NCBI Taxonomy" id="196109"/>
    <lineage>
        <taxon>Eukaryota</taxon>
        <taxon>Fungi</taxon>
        <taxon>Dikarya</taxon>
        <taxon>Ascomycota</taxon>
        <taxon>Pezizomycotina</taxon>
        <taxon>Sordariomycetes</taxon>
        <taxon>Xylariomycetidae</taxon>
        <taxon>Xylariales</taxon>
        <taxon>Microdochiaceae</taxon>
        <taxon>Microdochium</taxon>
    </lineage>
</organism>
<name>A0A136IWH1_9PEZI</name>
<proteinExistence type="inferred from homology"/>
<evidence type="ECO:0000256" key="8">
    <source>
        <dbReference type="SAM" id="MobiDB-lite"/>
    </source>
</evidence>
<evidence type="ECO:0000256" key="2">
    <source>
        <dbReference type="ARBA" id="ARBA00022670"/>
    </source>
</evidence>
<evidence type="ECO:0000256" key="5">
    <source>
        <dbReference type="ARBA" id="ARBA00023124"/>
    </source>
</evidence>
<keyword evidence="2" id="KW-0645">Protease</keyword>
<dbReference type="FunCoup" id="A0A136IWH1">
    <property type="interactions" value="573"/>
</dbReference>
<dbReference type="InterPro" id="IPR003738">
    <property type="entry name" value="SRAP"/>
</dbReference>
<feature type="region of interest" description="Disordered" evidence="8">
    <location>
        <begin position="75"/>
        <end position="131"/>
    </location>
</feature>
<dbReference type="Pfam" id="PF02586">
    <property type="entry name" value="SRAP"/>
    <property type="match status" value="1"/>
</dbReference>
<evidence type="ECO:0000256" key="4">
    <source>
        <dbReference type="ARBA" id="ARBA00022801"/>
    </source>
</evidence>
<feature type="compositionally biased region" description="Polar residues" evidence="8">
    <location>
        <begin position="520"/>
        <end position="533"/>
    </location>
</feature>
<keyword evidence="3" id="KW-0227">DNA damage</keyword>
<dbReference type="GO" id="GO:0003697">
    <property type="term" value="F:single-stranded DNA binding"/>
    <property type="evidence" value="ECO:0007669"/>
    <property type="project" value="InterPro"/>
</dbReference>
<evidence type="ECO:0000256" key="7">
    <source>
        <dbReference type="ARBA" id="ARBA00023239"/>
    </source>
</evidence>
<evidence type="ECO:0000256" key="6">
    <source>
        <dbReference type="ARBA" id="ARBA00023125"/>
    </source>
</evidence>
<dbReference type="EMBL" id="KQ964256">
    <property type="protein sequence ID" value="KXJ89245.1"/>
    <property type="molecule type" value="Genomic_DNA"/>
</dbReference>
<feature type="compositionally biased region" description="Basic and acidic residues" evidence="8">
    <location>
        <begin position="413"/>
        <end position="433"/>
    </location>
</feature>
<keyword evidence="10" id="KW-1185">Reference proteome</keyword>
<evidence type="ECO:0000256" key="3">
    <source>
        <dbReference type="ARBA" id="ARBA00022763"/>
    </source>
</evidence>
<evidence type="ECO:0000313" key="10">
    <source>
        <dbReference type="Proteomes" id="UP000070501"/>
    </source>
</evidence>
<dbReference type="Proteomes" id="UP000070501">
    <property type="component" value="Unassembled WGS sequence"/>
</dbReference>
<feature type="compositionally biased region" description="Low complexity" evidence="8">
    <location>
        <begin position="114"/>
        <end position="125"/>
    </location>
</feature>
<dbReference type="GO" id="GO:0016829">
    <property type="term" value="F:lyase activity"/>
    <property type="evidence" value="ECO:0007669"/>
    <property type="project" value="UniProtKB-KW"/>
</dbReference>
<dbReference type="PANTHER" id="PTHR13604">
    <property type="entry name" value="DC12-RELATED"/>
    <property type="match status" value="1"/>
</dbReference>
<comment type="similarity">
    <text evidence="1">Belongs to the SOS response-associated peptidase family.</text>
</comment>
<feature type="compositionally biased region" description="Basic and acidic residues" evidence="8">
    <location>
        <begin position="88"/>
        <end position="113"/>
    </location>
</feature>
<keyword evidence="5" id="KW-0190">Covalent protein-DNA linkage</keyword>
<reference evidence="10" key="1">
    <citation type="submission" date="2016-02" db="EMBL/GenBank/DDBJ databases">
        <title>Draft genome sequence of Microdochium bolleyi, a fungal endophyte of beachgrass.</title>
        <authorList>
            <consortium name="DOE Joint Genome Institute"/>
            <person name="David A.S."/>
            <person name="May G."/>
            <person name="Haridas S."/>
            <person name="Lim J."/>
            <person name="Wang M."/>
            <person name="Labutti K."/>
            <person name="Lipzen A."/>
            <person name="Barry K."/>
            <person name="Grigoriev I.V."/>
        </authorList>
    </citation>
    <scope>NUCLEOTIDE SEQUENCE [LARGE SCALE GENOMIC DNA]</scope>
    <source>
        <strain evidence="10">J235TASD1</strain>
    </source>
</reference>
<dbReference type="InParanoid" id="A0A136IWH1"/>
<protein>
    <recommendedName>
        <fullName evidence="11">DUF159 domain protein</fullName>
    </recommendedName>
</protein>
<dbReference type="GO" id="GO:0106300">
    <property type="term" value="P:protein-DNA covalent cross-linking repair"/>
    <property type="evidence" value="ECO:0007669"/>
    <property type="project" value="InterPro"/>
</dbReference>
<gene>
    <name evidence="9" type="ORF">Micbo1qcDRAFT_235558</name>
</gene>
<dbReference type="PANTHER" id="PTHR13604:SF0">
    <property type="entry name" value="ABASIC SITE PROCESSING PROTEIN HMCES"/>
    <property type="match status" value="1"/>
</dbReference>
<evidence type="ECO:0000256" key="1">
    <source>
        <dbReference type="ARBA" id="ARBA00008136"/>
    </source>
</evidence>
<evidence type="ECO:0008006" key="11">
    <source>
        <dbReference type="Google" id="ProtNLM"/>
    </source>
</evidence>
<dbReference type="GO" id="GO:0006508">
    <property type="term" value="P:proteolysis"/>
    <property type="evidence" value="ECO:0007669"/>
    <property type="project" value="UniProtKB-KW"/>
</dbReference>
<feature type="compositionally biased region" description="Gly residues" evidence="8">
    <location>
        <begin position="333"/>
        <end position="343"/>
    </location>
</feature>
<feature type="region of interest" description="Disordered" evidence="8">
    <location>
        <begin position="10"/>
        <end position="58"/>
    </location>
</feature>
<keyword evidence="6" id="KW-0238">DNA-binding</keyword>
<dbReference type="STRING" id="196109.A0A136IWH1"/>
<keyword evidence="4" id="KW-0378">Hydrolase</keyword>
<dbReference type="InterPro" id="IPR036590">
    <property type="entry name" value="SRAP-like"/>
</dbReference>
<keyword evidence="7" id="KW-0456">Lyase</keyword>
<dbReference type="Gene3D" id="3.90.1680.10">
    <property type="entry name" value="SOS response associated peptidase-like"/>
    <property type="match status" value="1"/>
</dbReference>